<dbReference type="InterPro" id="IPR004852">
    <property type="entry name" value="Di-haem_cyt_c_peroxidsae"/>
</dbReference>
<evidence type="ECO:0000256" key="4">
    <source>
        <dbReference type="ARBA" id="ARBA00022617"/>
    </source>
</evidence>
<evidence type="ECO:0000313" key="16">
    <source>
        <dbReference type="EMBL" id="QBG34803.1"/>
    </source>
</evidence>
<dbReference type="OrthoDB" id="9805202at2"/>
<dbReference type="AlphaFoldDB" id="A0A4P6P1B4"/>
<feature type="binding site" description="axial binding residue" evidence="12">
    <location>
        <position position="66"/>
    </location>
    <ligand>
        <name>heme c</name>
        <dbReference type="ChEBI" id="CHEBI:61717"/>
        <label>1</label>
    </ligand>
    <ligandPart>
        <name>Fe</name>
        <dbReference type="ChEBI" id="CHEBI:18248"/>
    </ligandPart>
</feature>
<dbReference type="InterPro" id="IPR036909">
    <property type="entry name" value="Cyt_c-like_dom_sf"/>
</dbReference>
<keyword evidence="10 12" id="KW-0408">Iron</keyword>
<keyword evidence="7" id="KW-0574">Periplasm</keyword>
<keyword evidence="9" id="KW-0560">Oxidoreductase</keyword>
<evidence type="ECO:0000256" key="1">
    <source>
        <dbReference type="ARBA" id="ARBA00004418"/>
    </source>
</evidence>
<dbReference type="Proteomes" id="UP000290244">
    <property type="component" value="Chromosome"/>
</dbReference>
<dbReference type="Pfam" id="PF00034">
    <property type="entry name" value="Cytochrom_C"/>
    <property type="match status" value="1"/>
</dbReference>
<dbReference type="RefSeq" id="WP_130599360.1">
    <property type="nucleotide sequence ID" value="NZ_CP034759.1"/>
</dbReference>
<feature type="signal peptide" evidence="14">
    <location>
        <begin position="1"/>
        <end position="20"/>
    </location>
</feature>
<comment type="cofactor">
    <cofactor evidence="11">
        <name>heme</name>
        <dbReference type="ChEBI" id="CHEBI:30413"/>
    </cofactor>
    <text evidence="11">Binds 2 heme groups.</text>
</comment>
<keyword evidence="8" id="KW-0249">Electron transport</keyword>
<dbReference type="PIRSF" id="PIRSF000294">
    <property type="entry name" value="Cytochrome-c_peroxidase"/>
    <property type="match status" value="1"/>
</dbReference>
<feature type="binding site" description="covalent" evidence="11">
    <location>
        <position position="65"/>
    </location>
    <ligand>
        <name>heme c</name>
        <dbReference type="ChEBI" id="CHEBI:61717"/>
        <label>1</label>
    </ligand>
</feature>
<organism evidence="16 17">
    <name type="scientific">Litorilituus sediminis</name>
    <dbReference type="NCBI Taxonomy" id="718192"/>
    <lineage>
        <taxon>Bacteria</taxon>
        <taxon>Pseudomonadati</taxon>
        <taxon>Pseudomonadota</taxon>
        <taxon>Gammaproteobacteria</taxon>
        <taxon>Alteromonadales</taxon>
        <taxon>Colwelliaceae</taxon>
        <taxon>Litorilituus</taxon>
    </lineage>
</organism>
<evidence type="ECO:0000256" key="3">
    <source>
        <dbReference type="ARBA" id="ARBA00022559"/>
    </source>
</evidence>
<feature type="binding site" description="covalent" evidence="11">
    <location>
        <position position="206"/>
    </location>
    <ligand>
        <name>heme c</name>
        <dbReference type="ChEBI" id="CHEBI:61717"/>
        <label>2</label>
    </ligand>
</feature>
<dbReference type="GO" id="GO:0046872">
    <property type="term" value="F:metal ion binding"/>
    <property type="evidence" value="ECO:0007669"/>
    <property type="project" value="UniProtKB-KW"/>
</dbReference>
<evidence type="ECO:0000313" key="17">
    <source>
        <dbReference type="Proteomes" id="UP000290244"/>
    </source>
</evidence>
<dbReference type="Pfam" id="PF03150">
    <property type="entry name" value="CCP_MauG"/>
    <property type="match status" value="1"/>
</dbReference>
<dbReference type="InterPro" id="IPR026259">
    <property type="entry name" value="MauG/Cytc_peroxidase"/>
</dbReference>
<gene>
    <name evidence="16" type="ORF">EMK97_03135</name>
</gene>
<protein>
    <submittedName>
        <fullName evidence="16">Cytochrome-c peroxidase</fullName>
    </submittedName>
</protein>
<dbReference type="GO" id="GO:0042597">
    <property type="term" value="C:periplasmic space"/>
    <property type="evidence" value="ECO:0007669"/>
    <property type="project" value="UniProtKB-SubCell"/>
</dbReference>
<evidence type="ECO:0000256" key="7">
    <source>
        <dbReference type="ARBA" id="ARBA00022764"/>
    </source>
</evidence>
<evidence type="ECO:0000256" key="2">
    <source>
        <dbReference type="ARBA" id="ARBA00022448"/>
    </source>
</evidence>
<evidence type="ECO:0000256" key="10">
    <source>
        <dbReference type="ARBA" id="ARBA00023004"/>
    </source>
</evidence>
<dbReference type="GO" id="GO:0009055">
    <property type="term" value="F:electron transfer activity"/>
    <property type="evidence" value="ECO:0007669"/>
    <property type="project" value="InterPro"/>
</dbReference>
<dbReference type="GO" id="GO:0004130">
    <property type="term" value="F:cytochrome-c peroxidase activity"/>
    <property type="evidence" value="ECO:0007669"/>
    <property type="project" value="TreeGrafter"/>
</dbReference>
<sequence length="329" mass="36035">MLKTVILPLSLLMLTLSVQASRIDQEPIKVIEPATGLNTAMVELGKNLWFDPRLSKSNAISCNSCHNLATGGVDNLPSSIGHQWTIGPINSPTVLNAEYNFVQFWNGRAKDLKAQASGPIDNPKEMAFTHQLAVETVASIPAYQTMFTKAFGSKDISIDKVAQAIAEFEKTLRTPNANFDLWLKGDDKALTAKQKAGYQLFKDIGCIACHSGPAVGGQMYQKMGLVKPYKTNNPDTGRAAITNNPSDKHFFKVPTLRNVELTYPYFHDGAIWSLQEAVEIMADVQLGRTLSKDESAKIVAFLQSLTGEQPKVTLPSLPPSTYKTPQPKL</sequence>
<evidence type="ECO:0000259" key="15">
    <source>
        <dbReference type="PROSITE" id="PS51007"/>
    </source>
</evidence>
<dbReference type="Gene3D" id="1.10.760.10">
    <property type="entry name" value="Cytochrome c-like domain"/>
    <property type="match status" value="2"/>
</dbReference>
<keyword evidence="3 16" id="KW-0575">Peroxidase</keyword>
<evidence type="ECO:0000256" key="11">
    <source>
        <dbReference type="PIRSR" id="PIRSR000294-1"/>
    </source>
</evidence>
<dbReference type="KEGG" id="lsd:EMK97_03135"/>
<dbReference type="InterPro" id="IPR009056">
    <property type="entry name" value="Cyt_c-like_dom"/>
</dbReference>
<evidence type="ECO:0000256" key="5">
    <source>
        <dbReference type="ARBA" id="ARBA00022723"/>
    </source>
</evidence>
<feature type="region of interest" description="Disordered" evidence="13">
    <location>
        <begin position="310"/>
        <end position="329"/>
    </location>
</feature>
<comment type="subcellular location">
    <subcellularLocation>
        <location evidence="1">Periplasm</location>
    </subcellularLocation>
</comment>
<feature type="compositionally biased region" description="Polar residues" evidence="13">
    <location>
        <begin position="319"/>
        <end position="329"/>
    </location>
</feature>
<feature type="binding site" description="axial binding residue" evidence="12">
    <location>
        <position position="82"/>
    </location>
    <ligand>
        <name>heme c</name>
        <dbReference type="ChEBI" id="CHEBI:61717"/>
        <label>1</label>
    </ligand>
    <ligandPart>
        <name>Fe</name>
        <dbReference type="ChEBI" id="CHEBI:18248"/>
    </ligandPart>
</feature>
<feature type="chain" id="PRO_5020925887" evidence="14">
    <location>
        <begin position="21"/>
        <end position="329"/>
    </location>
</feature>
<keyword evidence="6 14" id="KW-0732">Signal</keyword>
<keyword evidence="17" id="KW-1185">Reference proteome</keyword>
<feature type="domain" description="Cytochrome c" evidence="15">
    <location>
        <begin position="40"/>
        <end position="148"/>
    </location>
</feature>
<feature type="binding site" description="axial binding residue" evidence="12">
    <location>
        <position position="210"/>
    </location>
    <ligand>
        <name>heme c</name>
        <dbReference type="ChEBI" id="CHEBI:61717"/>
        <label>2</label>
    </ligand>
    <ligandPart>
        <name>Fe</name>
        <dbReference type="ChEBI" id="CHEBI:18248"/>
    </ligandPart>
</feature>
<name>A0A4P6P1B4_9GAMM</name>
<evidence type="ECO:0000256" key="14">
    <source>
        <dbReference type="SAM" id="SignalP"/>
    </source>
</evidence>
<keyword evidence="2" id="KW-0813">Transport</keyword>
<dbReference type="PROSITE" id="PS51007">
    <property type="entry name" value="CYTC"/>
    <property type="match status" value="2"/>
</dbReference>
<feature type="binding site" description="axial binding residue" evidence="12">
    <location>
        <position position="281"/>
    </location>
    <ligand>
        <name>heme c</name>
        <dbReference type="ChEBI" id="CHEBI:61717"/>
        <label>2</label>
    </ligand>
    <ligandPart>
        <name>Fe</name>
        <dbReference type="ChEBI" id="CHEBI:18248"/>
    </ligandPart>
</feature>
<evidence type="ECO:0000256" key="12">
    <source>
        <dbReference type="PIRSR" id="PIRSR000294-2"/>
    </source>
</evidence>
<evidence type="ECO:0000256" key="13">
    <source>
        <dbReference type="SAM" id="MobiDB-lite"/>
    </source>
</evidence>
<comment type="PTM">
    <text evidence="11">Binds 2 heme groups per subunit.</text>
</comment>
<feature type="binding site" description="covalent" evidence="11">
    <location>
        <position position="62"/>
    </location>
    <ligand>
        <name>heme c</name>
        <dbReference type="ChEBI" id="CHEBI:61717"/>
        <label>1</label>
    </ligand>
</feature>
<evidence type="ECO:0000256" key="6">
    <source>
        <dbReference type="ARBA" id="ARBA00022729"/>
    </source>
</evidence>
<dbReference type="PANTHER" id="PTHR30600:SF7">
    <property type="entry name" value="CYTOCHROME C PEROXIDASE-RELATED"/>
    <property type="match status" value="1"/>
</dbReference>
<accession>A0A4P6P1B4</accession>
<keyword evidence="4 11" id="KW-0349">Heme</keyword>
<proteinExistence type="predicted"/>
<dbReference type="GO" id="GO:0020037">
    <property type="term" value="F:heme binding"/>
    <property type="evidence" value="ECO:0007669"/>
    <property type="project" value="InterPro"/>
</dbReference>
<feature type="domain" description="Cytochrome c" evidence="15">
    <location>
        <begin position="192"/>
        <end position="306"/>
    </location>
</feature>
<dbReference type="FunFam" id="1.10.760.10:FF:000004">
    <property type="entry name" value="Cytochrome c peroxidase"/>
    <property type="match status" value="1"/>
</dbReference>
<dbReference type="SUPFAM" id="SSF46626">
    <property type="entry name" value="Cytochrome c"/>
    <property type="match status" value="2"/>
</dbReference>
<evidence type="ECO:0000256" key="8">
    <source>
        <dbReference type="ARBA" id="ARBA00022982"/>
    </source>
</evidence>
<keyword evidence="5 12" id="KW-0479">Metal-binding</keyword>
<dbReference type="InterPro" id="IPR051395">
    <property type="entry name" value="Cytochrome_c_Peroxidase/MauG"/>
</dbReference>
<feature type="binding site" description="covalent" evidence="11">
    <location>
        <position position="209"/>
    </location>
    <ligand>
        <name>heme c</name>
        <dbReference type="ChEBI" id="CHEBI:61717"/>
        <label>2</label>
    </ligand>
</feature>
<evidence type="ECO:0000256" key="9">
    <source>
        <dbReference type="ARBA" id="ARBA00023002"/>
    </source>
</evidence>
<dbReference type="EMBL" id="CP034759">
    <property type="protein sequence ID" value="QBG34803.1"/>
    <property type="molecule type" value="Genomic_DNA"/>
</dbReference>
<reference evidence="16 17" key="1">
    <citation type="submission" date="2018-12" db="EMBL/GenBank/DDBJ databases">
        <title>Complete genome of Litorilituus sediminis.</title>
        <authorList>
            <person name="Liu A."/>
            <person name="Rong J."/>
        </authorList>
    </citation>
    <scope>NUCLEOTIDE SEQUENCE [LARGE SCALE GENOMIC DNA]</scope>
    <source>
        <strain evidence="16 17">JCM 17549</strain>
    </source>
</reference>
<dbReference type="PANTHER" id="PTHR30600">
    <property type="entry name" value="CYTOCHROME C PEROXIDASE-RELATED"/>
    <property type="match status" value="1"/>
</dbReference>